<evidence type="ECO:0000256" key="3">
    <source>
        <dbReference type="PROSITE-ProRule" id="PRU00181"/>
    </source>
</evidence>
<dbReference type="HAMAP" id="MF_00216">
    <property type="entry name" value="aIF_1A"/>
    <property type="match status" value="1"/>
</dbReference>
<dbReference type="PANTHER" id="PTHR21668">
    <property type="entry name" value="EIF-1A"/>
    <property type="match status" value="1"/>
</dbReference>
<keyword evidence="7" id="KW-1185">Reference proteome</keyword>
<dbReference type="eggNOG" id="arCOG01179">
    <property type="taxonomic scope" value="Archaea"/>
</dbReference>
<dbReference type="InterPro" id="IPR006196">
    <property type="entry name" value="RNA-binding_domain_S1_IF1"/>
</dbReference>
<sequence>MAHLTDLWVTSGVPKKRREETSSTREPPLPNPEEGTTLCVIERLLGADYILARCADGMTRKVRIPGSMRRRVWMREGDLILVAPWDFKPERGDVIYRYSKDEVRRLVEKGVIPEELLELIEAEEAE</sequence>
<accession>G0EDK5</accession>
<feature type="region of interest" description="Disordered" evidence="4">
    <location>
        <begin position="14"/>
        <end position="34"/>
    </location>
</feature>
<dbReference type="SUPFAM" id="SSF50249">
    <property type="entry name" value="Nucleic acid-binding proteins"/>
    <property type="match status" value="1"/>
</dbReference>
<gene>
    <name evidence="2" type="primary">eif1a</name>
    <name evidence="6" type="ordered locus">Pyrfu_1956</name>
</gene>
<dbReference type="GO" id="GO:0003743">
    <property type="term" value="F:translation initiation factor activity"/>
    <property type="evidence" value="ECO:0007669"/>
    <property type="project" value="UniProtKB-UniRule"/>
</dbReference>
<proteinExistence type="inferred from homology"/>
<keyword evidence="2 3" id="KW-0396">Initiation factor</keyword>
<feature type="domain" description="S1-like" evidence="5">
    <location>
        <begin position="25"/>
        <end position="99"/>
    </location>
</feature>
<evidence type="ECO:0000256" key="2">
    <source>
        <dbReference type="HAMAP-Rule" id="MF_00216"/>
    </source>
</evidence>
<dbReference type="NCBIfam" id="NF003084">
    <property type="entry name" value="PRK04012.1-3"/>
    <property type="match status" value="1"/>
</dbReference>
<keyword evidence="2 3" id="KW-0648">Protein biosynthesis</keyword>
<dbReference type="PROSITE" id="PS50832">
    <property type="entry name" value="S1_IF1_TYPE"/>
    <property type="match status" value="1"/>
</dbReference>
<dbReference type="FunCoup" id="G0EDK5">
    <property type="interactions" value="166"/>
</dbReference>
<dbReference type="Gene3D" id="2.40.50.140">
    <property type="entry name" value="Nucleic acid-binding proteins"/>
    <property type="match status" value="1"/>
</dbReference>
<dbReference type="AlphaFoldDB" id="G0EDK5"/>
<protein>
    <recommendedName>
        <fullName evidence="2">Translation initiation factor 1A</fullName>
        <shortName evidence="2">aIF-1A</shortName>
    </recommendedName>
</protein>
<dbReference type="InterPro" id="IPR012340">
    <property type="entry name" value="NA-bd_OB-fold"/>
</dbReference>
<dbReference type="HOGENOM" id="CLU_109098_1_2_2"/>
<dbReference type="InterPro" id="IPR001253">
    <property type="entry name" value="TIF_eIF-1A"/>
</dbReference>
<comment type="function">
    <text evidence="1 2">Seems to be required for maximal rate of protein biosynthesis. Enhances ribosome dissociation into subunits and stabilizes the binding of the initiator Met-tRNA(I) to 40 S ribosomal subunits.</text>
</comment>
<dbReference type="NCBIfam" id="NF003082">
    <property type="entry name" value="PRK04012.1-1"/>
    <property type="match status" value="1"/>
</dbReference>
<name>G0EDK5_PYRF1</name>
<evidence type="ECO:0000256" key="1">
    <source>
        <dbReference type="ARBA" id="ARBA00025502"/>
    </source>
</evidence>
<dbReference type="Proteomes" id="UP000001037">
    <property type="component" value="Chromosome"/>
</dbReference>
<dbReference type="Pfam" id="PF01176">
    <property type="entry name" value="eIF-1a"/>
    <property type="match status" value="1"/>
</dbReference>
<dbReference type="GO" id="GO:0003723">
    <property type="term" value="F:RNA binding"/>
    <property type="evidence" value="ECO:0007669"/>
    <property type="project" value="InterPro"/>
</dbReference>
<dbReference type="CDD" id="cd05793">
    <property type="entry name" value="S1_IF1A"/>
    <property type="match status" value="1"/>
</dbReference>
<evidence type="ECO:0000313" key="7">
    <source>
        <dbReference type="Proteomes" id="UP000001037"/>
    </source>
</evidence>
<organism evidence="6 7">
    <name type="scientific">Pyrolobus fumarii (strain DSM 11204 / 1A)</name>
    <dbReference type="NCBI Taxonomy" id="694429"/>
    <lineage>
        <taxon>Archaea</taxon>
        <taxon>Thermoproteota</taxon>
        <taxon>Thermoprotei</taxon>
        <taxon>Desulfurococcales</taxon>
        <taxon>Pyrodictiaceae</taxon>
        <taxon>Pyrolobus</taxon>
    </lineage>
</organism>
<reference evidence="6 7" key="1">
    <citation type="journal article" date="2011" name="Stand. Genomic Sci.">
        <title>Complete genome sequence of the hyperthermophilic chemolithoautotroph Pyrolobus fumarii type strain (1A).</title>
        <authorList>
            <person name="Anderson I."/>
            <person name="Goker M."/>
            <person name="Nolan M."/>
            <person name="Lucas S."/>
            <person name="Hammon N."/>
            <person name="Deshpande S."/>
            <person name="Cheng J.F."/>
            <person name="Tapia R."/>
            <person name="Han C."/>
            <person name="Goodwin L."/>
            <person name="Pitluck S."/>
            <person name="Huntemann M."/>
            <person name="Liolios K."/>
            <person name="Ivanova N."/>
            <person name="Pagani I."/>
            <person name="Mavromatis K."/>
            <person name="Ovchinikova G."/>
            <person name="Pati A."/>
            <person name="Chen A."/>
            <person name="Palaniappan K."/>
            <person name="Land M."/>
            <person name="Hauser L."/>
            <person name="Brambilla E.M."/>
            <person name="Huber H."/>
            <person name="Yasawong M."/>
            <person name="Rohde M."/>
            <person name="Spring S."/>
            <person name="Abt B."/>
            <person name="Sikorski J."/>
            <person name="Wirth R."/>
            <person name="Detter J.C."/>
            <person name="Woyke T."/>
            <person name="Bristow J."/>
            <person name="Eisen J.A."/>
            <person name="Markowitz V."/>
            <person name="Hugenholtz P."/>
            <person name="Kyrpides N.C."/>
            <person name="Klenk H.P."/>
            <person name="Lapidus A."/>
        </authorList>
    </citation>
    <scope>NUCLEOTIDE SEQUENCE [LARGE SCALE GENOMIC DNA]</scope>
    <source>
        <strain evidence="7">DSM 11204 / 1A</strain>
    </source>
</reference>
<comment type="similarity">
    <text evidence="2">Belongs to the eIF-1A family.</text>
</comment>
<dbReference type="InParanoid" id="G0EDK5"/>
<evidence type="ECO:0000256" key="4">
    <source>
        <dbReference type="SAM" id="MobiDB-lite"/>
    </source>
</evidence>
<evidence type="ECO:0000313" key="6">
    <source>
        <dbReference type="EMBL" id="AEM39809.1"/>
    </source>
</evidence>
<dbReference type="STRING" id="694429.Pyrfu_1956"/>
<dbReference type="SMART" id="SM00652">
    <property type="entry name" value="eIF1a"/>
    <property type="match status" value="1"/>
</dbReference>
<evidence type="ECO:0000259" key="5">
    <source>
        <dbReference type="PROSITE" id="PS50832"/>
    </source>
</evidence>
<dbReference type="KEGG" id="pfm:Pyrfu_1956"/>
<dbReference type="EMBL" id="CP002838">
    <property type="protein sequence ID" value="AEM39809.1"/>
    <property type="molecule type" value="Genomic_DNA"/>
</dbReference>